<dbReference type="AlphaFoldDB" id="G5GAH5"/>
<dbReference type="Proteomes" id="UP000015993">
    <property type="component" value="Unassembled WGS sequence"/>
</dbReference>
<evidence type="ECO:0000313" key="2">
    <source>
        <dbReference type="Proteomes" id="UP000015993"/>
    </source>
</evidence>
<evidence type="ECO:0000313" key="1">
    <source>
        <dbReference type="EMBL" id="EHG23762.1"/>
    </source>
</evidence>
<accession>G5GAH5</accession>
<dbReference type="STRING" id="679199.HMPREF9332_00576"/>
<name>G5GAH5_9BACT</name>
<proteinExistence type="predicted"/>
<dbReference type="RefSeq" id="WP_009346996.1">
    <property type="nucleotide sequence ID" value="NZ_JH376828.1"/>
</dbReference>
<dbReference type="EMBL" id="ACZK01000011">
    <property type="protein sequence ID" value="EHG23762.1"/>
    <property type="molecule type" value="Genomic_DNA"/>
</dbReference>
<sequence length="51" mass="5705">MNLQSILLLLLIVAIVVGVLAKKILEHRHNKKKCETCHAQGCALKDLLNKE</sequence>
<gene>
    <name evidence="1" type="ORF">HMPREF9332_00576</name>
</gene>
<reference evidence="1 2" key="1">
    <citation type="submission" date="2011-08" db="EMBL/GenBank/DDBJ databases">
        <title>The Genome Sequence of Prevotella sp. oral taxon 302 str. F0323.</title>
        <authorList>
            <consortium name="The Broad Institute Genome Sequencing Platform"/>
            <person name="Earl A."/>
            <person name="Ward D."/>
            <person name="Feldgarden M."/>
            <person name="Gevers D."/>
            <person name="Izard J."/>
            <person name="Blanton J.M."/>
            <person name="Baranova O.V."/>
            <person name="Tanner A.C."/>
            <person name="Dewhirst F.E."/>
            <person name="Young S.K."/>
            <person name="Zeng Q."/>
            <person name="Gargeya S."/>
            <person name="Fitzgerald M."/>
            <person name="Haas B."/>
            <person name="Abouelleil A."/>
            <person name="Alvarado L."/>
            <person name="Arachchi H.M."/>
            <person name="Berlin A."/>
            <person name="Brown A."/>
            <person name="Chapman S.B."/>
            <person name="Chen Z."/>
            <person name="Dunbar C."/>
            <person name="Freedman E."/>
            <person name="Gearin G."/>
            <person name="Gellesch M."/>
            <person name="Goldberg J."/>
            <person name="Griggs A."/>
            <person name="Gujja S."/>
            <person name="Heiman D."/>
            <person name="Howarth C."/>
            <person name="Larson L."/>
            <person name="Lui A."/>
            <person name="MacDonald P.J.P."/>
            <person name="Montmayeur A."/>
            <person name="Murphy C."/>
            <person name="Neiman D."/>
            <person name="Pearson M."/>
            <person name="Priest M."/>
            <person name="Roberts A."/>
            <person name="Saif S."/>
            <person name="Shea T."/>
            <person name="Shenoy N."/>
            <person name="Sisk P."/>
            <person name="Stolte C."/>
            <person name="Sykes S."/>
            <person name="Wortman J."/>
            <person name="Nusbaum C."/>
            <person name="Birren B."/>
        </authorList>
    </citation>
    <scope>NUCLEOTIDE SEQUENCE [LARGE SCALE GENOMIC DNA]</scope>
    <source>
        <strain evidence="1 2">F0323</strain>
    </source>
</reference>
<comment type="caution">
    <text evidence="1">The sequence shown here is derived from an EMBL/GenBank/DDBJ whole genome shotgun (WGS) entry which is preliminary data.</text>
</comment>
<keyword evidence="2" id="KW-1185">Reference proteome</keyword>
<evidence type="ECO:0008006" key="3">
    <source>
        <dbReference type="Google" id="ProtNLM"/>
    </source>
</evidence>
<dbReference type="HOGENOM" id="CLU_3094826_0_0_10"/>
<protein>
    <recommendedName>
        <fullName evidence="3">FeoB-associated Cys-rich membrane protein</fullName>
    </recommendedName>
</protein>
<organism evidence="1 2">
    <name type="scientific">Alloprevotella rava F0323</name>
    <dbReference type="NCBI Taxonomy" id="679199"/>
    <lineage>
        <taxon>Bacteria</taxon>
        <taxon>Pseudomonadati</taxon>
        <taxon>Bacteroidota</taxon>
        <taxon>Bacteroidia</taxon>
        <taxon>Bacteroidales</taxon>
        <taxon>Prevotellaceae</taxon>
        <taxon>Alloprevotella</taxon>
    </lineage>
</organism>